<dbReference type="Gene3D" id="2.10.70.10">
    <property type="entry name" value="Complement Module, domain 1"/>
    <property type="match status" value="1"/>
</dbReference>
<organism evidence="1 2">
    <name type="scientific">Aquabacterium olei</name>
    <dbReference type="NCBI Taxonomy" id="1296669"/>
    <lineage>
        <taxon>Bacteria</taxon>
        <taxon>Pseudomonadati</taxon>
        <taxon>Pseudomonadota</taxon>
        <taxon>Betaproteobacteria</taxon>
        <taxon>Burkholderiales</taxon>
        <taxon>Aquabacterium</taxon>
    </lineage>
</organism>
<accession>A0A2U8FR70</accession>
<name>A0A2U8FR70_9BURK</name>
<dbReference type="KEGG" id="aon:DEH84_07825"/>
<dbReference type="Proteomes" id="UP000244892">
    <property type="component" value="Chromosome"/>
</dbReference>
<reference evidence="1 2" key="1">
    <citation type="submission" date="2018-05" db="EMBL/GenBank/DDBJ databases">
        <title>complete genome sequence of Aquabacterium olei NBRC 110486.</title>
        <authorList>
            <person name="Tang B."/>
            <person name="Chang J."/>
            <person name="Zhang L."/>
            <person name="Yang H."/>
        </authorList>
    </citation>
    <scope>NUCLEOTIDE SEQUENCE [LARGE SCALE GENOMIC DNA]</scope>
    <source>
        <strain evidence="1 2">NBRC 110486</strain>
    </source>
</reference>
<dbReference type="RefSeq" id="WP_109036295.1">
    <property type="nucleotide sequence ID" value="NZ_CP029210.1"/>
</dbReference>
<dbReference type="EMBL" id="CP029210">
    <property type="protein sequence ID" value="AWI53347.1"/>
    <property type="molecule type" value="Genomic_DNA"/>
</dbReference>
<dbReference type="OrthoDB" id="5348353at2"/>
<dbReference type="Pfam" id="PF10636">
    <property type="entry name" value="hemP"/>
    <property type="match status" value="1"/>
</dbReference>
<gene>
    <name evidence="1" type="ORF">DEH84_07825</name>
</gene>
<keyword evidence="2" id="KW-1185">Reference proteome</keyword>
<dbReference type="InterPro" id="IPR019600">
    <property type="entry name" value="Hemin_uptake_protein_HemP"/>
</dbReference>
<sequence>MQELSRESHPVADCPSAGAAISPADLGGSADATLHTVDSEALFRGGRVLHIQHEGALYQLRLTKLGKLILTK</sequence>
<proteinExistence type="predicted"/>
<dbReference type="AlphaFoldDB" id="A0A2U8FR70"/>
<protein>
    <submittedName>
        <fullName evidence="1">Hemin uptake protein HemP</fullName>
    </submittedName>
</protein>
<evidence type="ECO:0000313" key="1">
    <source>
        <dbReference type="EMBL" id="AWI53347.1"/>
    </source>
</evidence>
<evidence type="ECO:0000313" key="2">
    <source>
        <dbReference type="Proteomes" id="UP000244892"/>
    </source>
</evidence>